<dbReference type="OMA" id="QNSHYFR"/>
<dbReference type="GO" id="GO:0030030">
    <property type="term" value="P:cell projection organization"/>
    <property type="evidence" value="ECO:0007669"/>
    <property type="project" value="UniProtKB-KW"/>
</dbReference>
<feature type="coiled-coil region" evidence="8">
    <location>
        <begin position="108"/>
        <end position="167"/>
    </location>
</feature>
<dbReference type="eggNOG" id="ENOG502QVSH">
    <property type="taxonomic scope" value="Eukaryota"/>
</dbReference>
<dbReference type="GO" id="GO:0006915">
    <property type="term" value="P:apoptotic process"/>
    <property type="evidence" value="ECO:0000318"/>
    <property type="project" value="GO_Central"/>
</dbReference>
<evidence type="ECO:0000313" key="12">
    <source>
        <dbReference type="Proteomes" id="UP000002279"/>
    </source>
</evidence>
<dbReference type="InParanoid" id="F7BMH9"/>
<feature type="compositionally biased region" description="Basic and acidic residues" evidence="9">
    <location>
        <begin position="464"/>
        <end position="487"/>
    </location>
</feature>
<evidence type="ECO:0000256" key="2">
    <source>
        <dbReference type="ARBA" id="ARBA00010777"/>
    </source>
</evidence>
<dbReference type="GO" id="GO:0045095">
    <property type="term" value="C:keratin filament"/>
    <property type="evidence" value="ECO:0000318"/>
    <property type="project" value="GO_Central"/>
</dbReference>
<dbReference type="PANTHER" id="PTHR31183:SF2">
    <property type="entry name" value="TRICHOPLEIN KERATIN FILAMENT-BINDING PROTEIN"/>
    <property type="match status" value="1"/>
</dbReference>
<evidence type="ECO:0000256" key="8">
    <source>
        <dbReference type="SAM" id="Coils"/>
    </source>
</evidence>
<gene>
    <name evidence="11" type="primary">TCHP</name>
</gene>
<evidence type="ECO:0000256" key="3">
    <source>
        <dbReference type="ARBA" id="ARBA00017328"/>
    </source>
</evidence>
<dbReference type="Bgee" id="ENSOANG00000004097">
    <property type="expression patterns" value="Expressed in testis and 8 other cell types or tissues"/>
</dbReference>
<evidence type="ECO:0000256" key="7">
    <source>
        <dbReference type="ARBA" id="ARBA00023212"/>
    </source>
</evidence>
<name>F7BMH9_ORNAN</name>
<dbReference type="GeneTree" id="ENSGT01130000278706"/>
<dbReference type="GO" id="GO:0005929">
    <property type="term" value="C:cilium"/>
    <property type="evidence" value="ECO:0007669"/>
    <property type="project" value="UniProtKB-ARBA"/>
</dbReference>
<feature type="compositionally biased region" description="Pro residues" evidence="9">
    <location>
        <begin position="526"/>
        <end position="537"/>
    </location>
</feature>
<dbReference type="HOGENOM" id="CLU_042533_1_0_1"/>
<feature type="region of interest" description="Disordered" evidence="9">
    <location>
        <begin position="205"/>
        <end position="227"/>
    </location>
</feature>
<feature type="compositionally biased region" description="Basic and acidic residues" evidence="9">
    <location>
        <begin position="495"/>
        <end position="508"/>
    </location>
</feature>
<keyword evidence="4" id="KW-0963">Cytoplasm</keyword>
<evidence type="ECO:0000256" key="1">
    <source>
        <dbReference type="ARBA" id="ARBA00004300"/>
    </source>
</evidence>
<dbReference type="STRING" id="9258.ENSOANP00000006504"/>
<evidence type="ECO:0000256" key="5">
    <source>
        <dbReference type="ARBA" id="ARBA00022794"/>
    </source>
</evidence>
<accession>F7BMH9</accession>
<evidence type="ECO:0000256" key="6">
    <source>
        <dbReference type="ARBA" id="ARBA00023054"/>
    </source>
</evidence>
<keyword evidence="6 8" id="KW-0175">Coiled coil</keyword>
<feature type="region of interest" description="Disordered" evidence="9">
    <location>
        <begin position="464"/>
        <end position="537"/>
    </location>
</feature>
<feature type="domain" description="Trichohyalin-plectin-homology" evidence="10">
    <location>
        <begin position="182"/>
        <end position="516"/>
    </location>
</feature>
<dbReference type="PANTHER" id="PTHR31183">
    <property type="entry name" value="TRICHOPLEIN KERATIN FILAMENT-BINDING PROTEIN FAMILY MEMBER"/>
    <property type="match status" value="1"/>
</dbReference>
<reference evidence="11" key="1">
    <citation type="submission" date="2025-08" db="UniProtKB">
        <authorList>
            <consortium name="Ensembl"/>
        </authorList>
    </citation>
    <scope>IDENTIFICATION</scope>
    <source>
        <strain evidence="11">Glennie</strain>
    </source>
</reference>
<protein>
    <recommendedName>
        <fullName evidence="3">Trichoplein keratin filament-binding protein</fullName>
    </recommendedName>
</protein>
<dbReference type="InterPro" id="IPR043596">
    <property type="entry name" value="CFAP53/TCHP"/>
</dbReference>
<feature type="compositionally biased region" description="Basic and acidic residues" evidence="9">
    <location>
        <begin position="208"/>
        <end position="227"/>
    </location>
</feature>
<keyword evidence="12" id="KW-1185">Reference proteome</keyword>
<comment type="subcellular location">
    <subcellularLocation>
        <location evidence="1">Cytoplasm</location>
        <location evidence="1">Cytoskeleton</location>
        <location evidence="1">Microtubule organizing center</location>
        <location evidence="1">Centrosome</location>
    </subcellularLocation>
</comment>
<keyword evidence="7" id="KW-0206">Cytoskeleton</keyword>
<sequence length="537" mass="64578">MSLPGVRSVLAPPLRFYGYGPGAGGFRRRKAEGPFDAMALPTLPFCWENHGRALQRQILRRRDQEACFRRQWDANSRYFRVSDIFSTKQAQWSSRRSYQQSMDAYHRQKLKAEEMKNLEDRRERLHKLLLQEQELLTEEMKELRLNLESREHQIRERSENLKSAREERRKMVADQLLYEHWKKNNPKLREIEADLHKKHIISSWGDQVEGKKQQEASEKEENRRFENEYEASRAEALKRMKAEEAQRRAEDQLLAEALRDQMEELKLREMEAMKLKKEQENLLSQQWELESLEENRRQMEEYRKNVEHGRYLRRQFSAQLSRHSQQIQDELETDKRILQALLDKEDEEQRLLSARRERAAADVAWMKQVVEEQLQLEREREAELQTLYLEDSKQMWQKREEEWAQERQARDKLMNEVLAGRQLQIQEKLEKNRRAQEESLKCREQLLRDLEEAKELTWREKEEAAELKTARKQELEAQVAERNRQKQEASLQQQHQEEQARLAQHQEDEVLQQEAKALSDRGYQPKVPPPPGRRPAS</sequence>
<evidence type="ECO:0000259" key="10">
    <source>
        <dbReference type="Pfam" id="PF13868"/>
    </source>
</evidence>
<proteinExistence type="inferred from homology"/>
<evidence type="ECO:0000313" key="11">
    <source>
        <dbReference type="Ensembl" id="ENSOANP00000006504.3"/>
    </source>
</evidence>
<dbReference type="FunCoup" id="F7BMH9">
    <property type="interactions" value="1628"/>
</dbReference>
<keyword evidence="5" id="KW-0970">Cilium biogenesis/degradation</keyword>
<organism evidence="11 12">
    <name type="scientific">Ornithorhynchus anatinus</name>
    <name type="common">Duckbill platypus</name>
    <dbReference type="NCBI Taxonomy" id="9258"/>
    <lineage>
        <taxon>Eukaryota</taxon>
        <taxon>Metazoa</taxon>
        <taxon>Chordata</taxon>
        <taxon>Craniata</taxon>
        <taxon>Vertebrata</taxon>
        <taxon>Euteleostomi</taxon>
        <taxon>Mammalia</taxon>
        <taxon>Monotremata</taxon>
        <taxon>Ornithorhynchidae</taxon>
        <taxon>Ornithorhynchus</taxon>
    </lineage>
</organism>
<dbReference type="Ensembl" id="ENSOANT00000006506.3">
    <property type="protein sequence ID" value="ENSOANP00000006504.3"/>
    <property type="gene ID" value="ENSOANG00000004097.3"/>
</dbReference>
<dbReference type="InterPro" id="IPR043597">
    <property type="entry name" value="TPH_dom"/>
</dbReference>
<evidence type="ECO:0000256" key="9">
    <source>
        <dbReference type="SAM" id="MobiDB-lite"/>
    </source>
</evidence>
<dbReference type="GO" id="GO:0005813">
    <property type="term" value="C:centrosome"/>
    <property type="evidence" value="ECO:0007669"/>
    <property type="project" value="UniProtKB-SubCell"/>
</dbReference>
<dbReference type="Pfam" id="PF13868">
    <property type="entry name" value="TPH"/>
    <property type="match status" value="1"/>
</dbReference>
<evidence type="ECO:0000256" key="4">
    <source>
        <dbReference type="ARBA" id="ARBA00022490"/>
    </source>
</evidence>
<reference evidence="11" key="2">
    <citation type="submission" date="2025-09" db="UniProtKB">
        <authorList>
            <consortium name="Ensembl"/>
        </authorList>
    </citation>
    <scope>IDENTIFICATION</scope>
    <source>
        <strain evidence="11">Glennie</strain>
    </source>
</reference>
<dbReference type="Proteomes" id="UP000002279">
    <property type="component" value="Unplaced"/>
</dbReference>
<comment type="similarity">
    <text evidence="2">Belongs to the TCHP family.</text>
</comment>
<dbReference type="AlphaFoldDB" id="F7BMH9"/>